<reference evidence="3 4" key="1">
    <citation type="submission" date="2021-04" db="EMBL/GenBank/DDBJ databases">
        <authorList>
            <person name="Bliznina A."/>
        </authorList>
    </citation>
    <scope>NUCLEOTIDE SEQUENCE [LARGE SCALE GENOMIC DNA]</scope>
</reference>
<keyword evidence="4" id="KW-1185">Reference proteome</keyword>
<evidence type="ECO:0000313" key="3">
    <source>
        <dbReference type="EMBL" id="CAG5096392.1"/>
    </source>
</evidence>
<sequence length="196" mass="23533">MNKVVKRGNLKRTDFMTTISDRKIINNMVHYKMEQGNKTRYWALDEIQNLGEVVRYEASLREYPSDEEELQDFPENQPVVEQKKISEDTTKEFEYSSSNSSNRSSPKRKRSAKISPEFDYTEEDEQSDEEPVKPPVDMTEWEVDEIIDKRRWGRGFQYKVIWKYWPRKSATWEPSRNLTNCDEKIQEFERKLAELE</sequence>
<feature type="compositionally biased region" description="Acidic residues" evidence="1">
    <location>
        <begin position="119"/>
        <end position="129"/>
    </location>
</feature>
<evidence type="ECO:0000259" key="2">
    <source>
        <dbReference type="SMART" id="SM00298"/>
    </source>
</evidence>
<protein>
    <submittedName>
        <fullName evidence="3">Oidioi.mRNA.OKI2018_I69.XSR.g14596.t1.cds</fullName>
    </submittedName>
</protein>
<evidence type="ECO:0000313" key="4">
    <source>
        <dbReference type="Proteomes" id="UP001158576"/>
    </source>
</evidence>
<name>A0ABN7SFH8_OIKDI</name>
<dbReference type="InterPro" id="IPR016197">
    <property type="entry name" value="Chromo-like_dom_sf"/>
</dbReference>
<dbReference type="EMBL" id="OU015569">
    <property type="protein sequence ID" value="CAG5096392.1"/>
    <property type="molecule type" value="Genomic_DNA"/>
</dbReference>
<dbReference type="SUPFAM" id="SSF54160">
    <property type="entry name" value="Chromo domain-like"/>
    <property type="match status" value="1"/>
</dbReference>
<dbReference type="CDD" id="cd00024">
    <property type="entry name" value="CD_CSD"/>
    <property type="match status" value="1"/>
</dbReference>
<feature type="region of interest" description="Disordered" evidence="1">
    <location>
        <begin position="65"/>
        <end position="137"/>
    </location>
</feature>
<proteinExistence type="predicted"/>
<dbReference type="InterPro" id="IPR000953">
    <property type="entry name" value="Chromo/chromo_shadow_dom"/>
</dbReference>
<dbReference type="Pfam" id="PF00385">
    <property type="entry name" value="Chromo"/>
    <property type="match status" value="1"/>
</dbReference>
<dbReference type="InterPro" id="IPR023780">
    <property type="entry name" value="Chromo_domain"/>
</dbReference>
<dbReference type="Gene3D" id="2.40.50.40">
    <property type="match status" value="1"/>
</dbReference>
<gene>
    <name evidence="3" type="ORF">OKIOD_LOCUS6154</name>
</gene>
<dbReference type="SMART" id="SM00298">
    <property type="entry name" value="CHROMO"/>
    <property type="match status" value="1"/>
</dbReference>
<organism evidence="3 4">
    <name type="scientific">Oikopleura dioica</name>
    <name type="common">Tunicate</name>
    <dbReference type="NCBI Taxonomy" id="34765"/>
    <lineage>
        <taxon>Eukaryota</taxon>
        <taxon>Metazoa</taxon>
        <taxon>Chordata</taxon>
        <taxon>Tunicata</taxon>
        <taxon>Appendicularia</taxon>
        <taxon>Copelata</taxon>
        <taxon>Oikopleuridae</taxon>
        <taxon>Oikopleura</taxon>
    </lineage>
</organism>
<dbReference type="Proteomes" id="UP001158576">
    <property type="component" value="Chromosome XSR"/>
</dbReference>
<feature type="domain" description="Chromo" evidence="2">
    <location>
        <begin position="140"/>
        <end position="193"/>
    </location>
</feature>
<feature type="compositionally biased region" description="Basic and acidic residues" evidence="1">
    <location>
        <begin position="81"/>
        <end position="94"/>
    </location>
</feature>
<evidence type="ECO:0000256" key="1">
    <source>
        <dbReference type="SAM" id="MobiDB-lite"/>
    </source>
</evidence>
<accession>A0ABN7SFH8</accession>